<dbReference type="EMBL" id="CP036278">
    <property type="protein sequence ID" value="QDU53875.1"/>
    <property type="molecule type" value="Genomic_DNA"/>
</dbReference>
<feature type="transmembrane region" description="Helical" evidence="1">
    <location>
        <begin position="41"/>
        <end position="60"/>
    </location>
</feature>
<reference evidence="2 3" key="1">
    <citation type="submission" date="2019-02" db="EMBL/GenBank/DDBJ databases">
        <title>Deep-cultivation of Planctomycetes and their phenomic and genomic characterization uncovers novel biology.</title>
        <authorList>
            <person name="Wiegand S."/>
            <person name="Jogler M."/>
            <person name="Boedeker C."/>
            <person name="Pinto D."/>
            <person name="Vollmers J."/>
            <person name="Rivas-Marin E."/>
            <person name="Kohn T."/>
            <person name="Peeters S.H."/>
            <person name="Heuer A."/>
            <person name="Rast P."/>
            <person name="Oberbeckmann S."/>
            <person name="Bunk B."/>
            <person name="Jeske O."/>
            <person name="Meyerdierks A."/>
            <person name="Storesund J.E."/>
            <person name="Kallscheuer N."/>
            <person name="Luecker S."/>
            <person name="Lage O.M."/>
            <person name="Pohl T."/>
            <person name="Merkel B.J."/>
            <person name="Hornburger P."/>
            <person name="Mueller R.-W."/>
            <person name="Bruemmer F."/>
            <person name="Labrenz M."/>
            <person name="Spormann A.M."/>
            <person name="Op den Camp H."/>
            <person name="Overmann J."/>
            <person name="Amann R."/>
            <person name="Jetten M.S.M."/>
            <person name="Mascher T."/>
            <person name="Medema M.H."/>
            <person name="Devos D.P."/>
            <person name="Kaster A.-K."/>
            <person name="Ovreas L."/>
            <person name="Rohde M."/>
            <person name="Galperin M.Y."/>
            <person name="Jogler C."/>
        </authorList>
    </citation>
    <scope>NUCLEOTIDE SEQUENCE [LARGE SCALE GENOMIC DNA]</scope>
    <source>
        <strain evidence="2 3">Pan181</strain>
    </source>
</reference>
<sequence length="125" mass="13685">MRSHGLLGVVGFAIVFISIVGGMAVAGWLQQSLTPNIELAYSVWLWVCLAPFAWICSRVLADQMPLHPVACYAVMLPLSLGLSLLSRSFEPHSSVQDIVFIVGVLGYSVAWRWVTTHFAGRPVTE</sequence>
<dbReference type="AlphaFoldDB" id="A0A518AGM0"/>
<evidence type="ECO:0000313" key="2">
    <source>
        <dbReference type="EMBL" id="QDU53875.1"/>
    </source>
</evidence>
<proteinExistence type="predicted"/>
<keyword evidence="1" id="KW-0472">Membrane</keyword>
<name>A0A518AGM0_9BACT</name>
<keyword evidence="3" id="KW-1185">Reference proteome</keyword>
<gene>
    <name evidence="2" type="ORF">Pan181_00530</name>
</gene>
<dbReference type="RefSeq" id="WP_145244920.1">
    <property type="nucleotide sequence ID" value="NZ_CP036278.1"/>
</dbReference>
<dbReference type="Proteomes" id="UP000315750">
    <property type="component" value="Chromosome"/>
</dbReference>
<keyword evidence="1" id="KW-0812">Transmembrane</keyword>
<accession>A0A518AGM0</accession>
<evidence type="ECO:0000313" key="3">
    <source>
        <dbReference type="Proteomes" id="UP000315750"/>
    </source>
</evidence>
<keyword evidence="1" id="KW-1133">Transmembrane helix</keyword>
<dbReference type="KEGG" id="amuc:Pan181_00530"/>
<protein>
    <submittedName>
        <fullName evidence="2">Uncharacterized protein</fullName>
    </submittedName>
</protein>
<organism evidence="2 3">
    <name type="scientific">Aeoliella mucimassa</name>
    <dbReference type="NCBI Taxonomy" id="2527972"/>
    <lineage>
        <taxon>Bacteria</taxon>
        <taxon>Pseudomonadati</taxon>
        <taxon>Planctomycetota</taxon>
        <taxon>Planctomycetia</taxon>
        <taxon>Pirellulales</taxon>
        <taxon>Lacipirellulaceae</taxon>
        <taxon>Aeoliella</taxon>
    </lineage>
</organism>
<feature type="transmembrane region" description="Helical" evidence="1">
    <location>
        <begin position="97"/>
        <end position="114"/>
    </location>
</feature>
<evidence type="ECO:0000256" key="1">
    <source>
        <dbReference type="SAM" id="Phobius"/>
    </source>
</evidence>
<feature type="transmembrane region" description="Helical" evidence="1">
    <location>
        <begin position="6"/>
        <end position="29"/>
    </location>
</feature>
<feature type="transmembrane region" description="Helical" evidence="1">
    <location>
        <begin position="66"/>
        <end position="85"/>
    </location>
</feature>